<dbReference type="PANTHER" id="PTHR13847">
    <property type="entry name" value="SARCOSINE DEHYDROGENASE-RELATED"/>
    <property type="match status" value="1"/>
</dbReference>
<evidence type="ECO:0000313" key="2">
    <source>
        <dbReference type="EMBL" id="MCA0151739.1"/>
    </source>
</evidence>
<dbReference type="EMBL" id="JAIUJS010000001">
    <property type="protein sequence ID" value="MCA0151739.1"/>
    <property type="molecule type" value="Genomic_DNA"/>
</dbReference>
<sequence>MKEVDYIVVGCGLASISFCEKLYKNGHSFVVFDDGSQQSSLVAAGLYNPVILKRFTEVWKAKKQLSIALPVYEVIEKRLGIKIDYQLQILRRFASIEEQNLWFSAADKPSLESYLSTTIIKNSNINVVAPFGFGEVLQAGRLDTETLIRHYKKFLIEKDSLRNEAFVYENLSINDLKVSYNNIKAKKVVFAEGFGVKNNPFFKDFPLNGTKGEVLTIKAPDLKIDFAIKSSVFIIPLGQDNYVVGSTYNWTDKSNNPTEEGKEELTSKLKTFIKCDFEVVNHVAGIRPTVKDRRPLIGAHEDHQNIYVLNGLGTRGVMIAPYVANELYNFIENNAELDREIDFRRFNS</sequence>
<gene>
    <name evidence="2" type="ORF">LBV24_00835</name>
</gene>
<accession>A0ABS7XXH8</accession>
<dbReference type="InterPro" id="IPR006076">
    <property type="entry name" value="FAD-dep_OxRdtase"/>
</dbReference>
<dbReference type="InterPro" id="IPR036188">
    <property type="entry name" value="FAD/NAD-bd_sf"/>
</dbReference>
<dbReference type="Pfam" id="PF01266">
    <property type="entry name" value="DAO"/>
    <property type="match status" value="1"/>
</dbReference>
<comment type="caution">
    <text evidence="2">The sequence shown here is derived from an EMBL/GenBank/DDBJ whole genome shotgun (WGS) entry which is preliminary data.</text>
</comment>
<name>A0ABS7XXH8_9FLAO</name>
<proteinExistence type="predicted"/>
<protein>
    <submittedName>
        <fullName evidence="2">FAD-binding oxidoreductase</fullName>
    </submittedName>
</protein>
<keyword evidence="3" id="KW-1185">Reference proteome</keyword>
<dbReference type="SUPFAM" id="SSF54373">
    <property type="entry name" value="FAD-linked reductases, C-terminal domain"/>
    <property type="match status" value="1"/>
</dbReference>
<dbReference type="Proteomes" id="UP001198402">
    <property type="component" value="Unassembled WGS sequence"/>
</dbReference>
<dbReference type="SUPFAM" id="SSF51971">
    <property type="entry name" value="Nucleotide-binding domain"/>
    <property type="match status" value="1"/>
</dbReference>
<evidence type="ECO:0000259" key="1">
    <source>
        <dbReference type="Pfam" id="PF01266"/>
    </source>
</evidence>
<feature type="domain" description="FAD dependent oxidoreductase" evidence="1">
    <location>
        <begin position="5"/>
        <end position="326"/>
    </location>
</feature>
<reference evidence="3" key="1">
    <citation type="submission" date="2023-07" db="EMBL/GenBank/DDBJ databases">
        <authorList>
            <person name="Yue Y."/>
        </authorList>
    </citation>
    <scope>NUCLEOTIDE SEQUENCE [LARGE SCALE GENOMIC DNA]</scope>
    <source>
        <strain evidence="3">2Y89</strain>
    </source>
</reference>
<evidence type="ECO:0000313" key="3">
    <source>
        <dbReference type="Proteomes" id="UP001198402"/>
    </source>
</evidence>
<dbReference type="Gene3D" id="3.50.50.60">
    <property type="entry name" value="FAD/NAD(P)-binding domain"/>
    <property type="match status" value="1"/>
</dbReference>
<organism evidence="2 3">
    <name type="scientific">Winogradskyella vincentii</name>
    <dbReference type="NCBI Taxonomy" id="2877122"/>
    <lineage>
        <taxon>Bacteria</taxon>
        <taxon>Pseudomonadati</taxon>
        <taxon>Bacteroidota</taxon>
        <taxon>Flavobacteriia</taxon>
        <taxon>Flavobacteriales</taxon>
        <taxon>Flavobacteriaceae</taxon>
        <taxon>Winogradskyella</taxon>
    </lineage>
</organism>
<dbReference type="Gene3D" id="3.30.9.10">
    <property type="entry name" value="D-Amino Acid Oxidase, subunit A, domain 2"/>
    <property type="match status" value="1"/>
</dbReference>
<dbReference type="RefSeq" id="WP_224476711.1">
    <property type="nucleotide sequence ID" value="NZ_JAIUJS010000001.1"/>
</dbReference>